<evidence type="ECO:0000256" key="6">
    <source>
        <dbReference type="SAM" id="MobiDB-lite"/>
    </source>
</evidence>
<evidence type="ECO:0000256" key="2">
    <source>
        <dbReference type="ARBA" id="ARBA00022618"/>
    </source>
</evidence>
<feature type="compositionally biased region" description="Polar residues" evidence="6">
    <location>
        <begin position="1303"/>
        <end position="1327"/>
    </location>
</feature>
<evidence type="ECO:0000256" key="3">
    <source>
        <dbReference type="ARBA" id="ARBA00022776"/>
    </source>
</evidence>
<gene>
    <name evidence="8" type="ORF">JXQ802_LOCUS30052</name>
    <name evidence="7" type="ORF">PYM288_LOCUS19893</name>
</gene>
<organism evidence="7 9">
    <name type="scientific">Rotaria sordida</name>
    <dbReference type="NCBI Taxonomy" id="392033"/>
    <lineage>
        <taxon>Eukaryota</taxon>
        <taxon>Metazoa</taxon>
        <taxon>Spiralia</taxon>
        <taxon>Gnathifera</taxon>
        <taxon>Rotifera</taxon>
        <taxon>Eurotatoria</taxon>
        <taxon>Bdelloidea</taxon>
        <taxon>Philodinida</taxon>
        <taxon>Philodinidae</taxon>
        <taxon>Rotaria</taxon>
    </lineage>
</organism>
<keyword evidence="2" id="KW-0132">Cell division</keyword>
<comment type="subcellular location">
    <subcellularLocation>
        <location evidence="1">Nucleus</location>
    </subcellularLocation>
</comment>
<dbReference type="Gene3D" id="1.25.10.10">
    <property type="entry name" value="Leucine-rich Repeat Variant"/>
    <property type="match status" value="1"/>
</dbReference>
<dbReference type="EMBL" id="CAJNOH010000692">
    <property type="protein sequence ID" value="CAF1105286.1"/>
    <property type="molecule type" value="Genomic_DNA"/>
</dbReference>
<evidence type="ECO:0000313" key="9">
    <source>
        <dbReference type="Proteomes" id="UP000663854"/>
    </source>
</evidence>
<dbReference type="Pfam" id="PF20168">
    <property type="entry name" value="PDS5"/>
    <property type="match status" value="1"/>
</dbReference>
<feature type="region of interest" description="Disordered" evidence="6">
    <location>
        <begin position="1244"/>
        <end position="1367"/>
    </location>
</feature>
<evidence type="ECO:0000313" key="8">
    <source>
        <dbReference type="EMBL" id="CAF1311581.1"/>
    </source>
</evidence>
<dbReference type="GO" id="GO:0007064">
    <property type="term" value="P:mitotic sister chromatid cohesion"/>
    <property type="evidence" value="ECO:0007669"/>
    <property type="project" value="InterPro"/>
</dbReference>
<protein>
    <submittedName>
        <fullName evidence="7">Uncharacterized protein</fullName>
    </submittedName>
</protein>
<dbReference type="PANTHER" id="PTHR12663:SF0">
    <property type="entry name" value="PRECOCIOUS DISSOCIATION OF SISTERS 5, ISOFORM A"/>
    <property type="match status" value="1"/>
</dbReference>
<keyword evidence="5" id="KW-0131">Cell cycle</keyword>
<accession>A0A814PF05</accession>
<dbReference type="GO" id="GO:0006281">
    <property type="term" value="P:DNA repair"/>
    <property type="evidence" value="ECO:0007669"/>
    <property type="project" value="TreeGrafter"/>
</dbReference>
<dbReference type="InterPro" id="IPR011989">
    <property type="entry name" value="ARM-like"/>
</dbReference>
<keyword evidence="4" id="KW-0539">Nucleus</keyword>
<keyword evidence="10" id="KW-1185">Reference proteome</keyword>
<evidence type="ECO:0000313" key="7">
    <source>
        <dbReference type="EMBL" id="CAF1105286.1"/>
    </source>
</evidence>
<reference evidence="7" key="1">
    <citation type="submission" date="2021-02" db="EMBL/GenBank/DDBJ databases">
        <authorList>
            <person name="Nowell W R."/>
        </authorList>
    </citation>
    <scope>NUCLEOTIDE SEQUENCE</scope>
</reference>
<evidence type="ECO:0000256" key="1">
    <source>
        <dbReference type="ARBA" id="ARBA00004123"/>
    </source>
</evidence>
<name>A0A814PF05_9BILA</name>
<feature type="compositionally biased region" description="Low complexity" evidence="6">
    <location>
        <begin position="1244"/>
        <end position="1257"/>
    </location>
</feature>
<dbReference type="Proteomes" id="UP000663870">
    <property type="component" value="Unassembled WGS sequence"/>
</dbReference>
<dbReference type="GO" id="GO:0051301">
    <property type="term" value="P:cell division"/>
    <property type="evidence" value="ECO:0007669"/>
    <property type="project" value="UniProtKB-KW"/>
</dbReference>
<dbReference type="GO" id="GO:0000785">
    <property type="term" value="C:chromatin"/>
    <property type="evidence" value="ECO:0007669"/>
    <property type="project" value="TreeGrafter"/>
</dbReference>
<feature type="compositionally biased region" description="Low complexity" evidence="6">
    <location>
        <begin position="1339"/>
        <end position="1349"/>
    </location>
</feature>
<feature type="region of interest" description="Disordered" evidence="6">
    <location>
        <begin position="1031"/>
        <end position="1056"/>
    </location>
</feature>
<feature type="compositionally biased region" description="Basic residues" evidence="6">
    <location>
        <begin position="1278"/>
        <end position="1294"/>
    </location>
</feature>
<sequence length="1367" mass="157300">MASSSGTVPDILPSQILSVSPSLPTNKLLDNLTKNQRLLQSLPQNYEKRHYFTSFYKTLLDDFFYTHERDDVQLYAAICLADIIRIWAPNLPDAPPEKLLNMFLFLARQLLGLKKIDDPLFSRRYYLLENLSMVQSFIPAVNLEDNRGCQISTVVLNNLFNAVQKKHTDQLKNLIIEIVSVILAEYESIPFSLLELLFARIIDPEKKLREECYELVESIIRRGESYLKPAIAEYFKTVLITEDTESLQLHSKIYYVFDELCHISESIVDELIPTIEHRLTVSNEKHRRDAAKIVAYVTSSPNNDFAQRHKTLWNTFLDQFKNGTSEIQSTCIKHLKSYFVNHPELRTDLEDVMIRLSLSTDTNIRSQLMAQIRSMTSSNLLDISDKMKQILCERARDKIWEVRKEALDYLGHVYKKECNNHNWSNDIQKQLTWVANCIIHLYYQKTTQDKLLAERLLTFYLMPWDVNADDKVRVLLTLYSNVDDNAQRAIREIIHSKFLFRRQLVKLIDFCLQMADSNISNDEKQLIELKLVSLIHVIALRCLPNPDKNESVLKSLAVYAIKNHKQSLINNNESSILSIFKQAISDGIKSKEAYALANGIGQMLLEEAAKEQKRFPGHTTEDQTITTTIVENNGHGQYTKMCGLIKTMFEKISTLLFDQETVSKLLKLIFEQVSNEPEQPASYYENINQLLKVFIQYPSIFNSSESLELLCNLLKQRVLELASILIRTIEACAPLIITLNQNNMMTLLNSELSSYLTLHPPIAKRALYCICALNPNTKDEILQKMIDDTQYDQFDNDQFITRLVLLGHMIQISPIILDDIGNRILSNISKYIVDKQQTNDDEDNMTTSFFHGNFTLLPDEPQSDPEIGADARVKRELVKAMTRAILGLRENSAGLFNIVYKLIKKCIENNQDFTGEMSESEIIYIRLCGLSCLLKLICNPYFYTRMKPDDFLIIITLLRDPSSVIRQRTYRKLAEHLRDPICPIELLALLAFAAKEPEREHREQIRRLMLQIIDTRREHIKLQLSYKTTHTTATTNNHEHTNGFNHDNDDDNNNNNNNDKSIDYTLYPEYSLTYFLYFLSKSSAFILYDDIEMLHTMTDYLLFLFDALLLRCDTTVALFYKGLLRSIKSSEDATILLNKEEKIERKDAIKKLHVLVDLAYVILSQRASSLMICRASSNVPLPDMYFKKTRYNHLSYLPKDFKIKLKPITTTTVSDTLTNKRTIINNLETNNNTTTTTTTISNITATTTTTTTSPKTTITRRKRTSGGENENVNDLPNKRRKISANTKQQKRKTNHSIVENEDNNSTSSLINSKKSRKNPTTGSSRSHINFPYEKPQLRSASASSSSSLSPPTRKTRRKGPSKLAAKN</sequence>
<keyword evidence="3" id="KW-0498">Mitosis</keyword>
<comment type="caution">
    <text evidence="7">The sequence shown here is derived from an EMBL/GenBank/DDBJ whole genome shotgun (WGS) entry which is preliminary data.</text>
</comment>
<dbReference type="PANTHER" id="PTHR12663">
    <property type="entry name" value="ANDROGEN INDUCED INHIBITOR OF PROLIFERATION AS3 / PDS5-RELATED"/>
    <property type="match status" value="1"/>
</dbReference>
<proteinExistence type="predicted"/>
<evidence type="ECO:0000256" key="5">
    <source>
        <dbReference type="ARBA" id="ARBA00023306"/>
    </source>
</evidence>
<dbReference type="Proteomes" id="UP000663854">
    <property type="component" value="Unassembled WGS sequence"/>
</dbReference>
<evidence type="ECO:0000313" key="10">
    <source>
        <dbReference type="Proteomes" id="UP000663870"/>
    </source>
</evidence>
<dbReference type="GO" id="GO:0005634">
    <property type="term" value="C:nucleus"/>
    <property type="evidence" value="ECO:0007669"/>
    <property type="project" value="UniProtKB-SubCell"/>
</dbReference>
<dbReference type="InterPro" id="IPR016024">
    <property type="entry name" value="ARM-type_fold"/>
</dbReference>
<dbReference type="InterPro" id="IPR039776">
    <property type="entry name" value="Pds5"/>
</dbReference>
<dbReference type="SUPFAM" id="SSF48371">
    <property type="entry name" value="ARM repeat"/>
    <property type="match status" value="2"/>
</dbReference>
<evidence type="ECO:0000256" key="4">
    <source>
        <dbReference type="ARBA" id="ARBA00023242"/>
    </source>
</evidence>
<dbReference type="EMBL" id="CAJNOL010001203">
    <property type="protein sequence ID" value="CAF1311581.1"/>
    <property type="molecule type" value="Genomic_DNA"/>
</dbReference>